<keyword evidence="4 7" id="KW-0853">WD repeat</keyword>
<protein>
    <recommendedName>
        <fullName evidence="8">Coronin</fullName>
    </recommendedName>
</protein>
<feature type="region of interest" description="Disordered" evidence="9">
    <location>
        <begin position="1010"/>
        <end position="1038"/>
    </location>
</feature>
<dbReference type="PROSITE" id="PS50082">
    <property type="entry name" value="WD_REPEATS_2"/>
    <property type="match status" value="2"/>
</dbReference>
<feature type="domain" description="DUF1899" evidence="10">
    <location>
        <begin position="569"/>
        <end position="632"/>
    </location>
</feature>
<comment type="similarity">
    <text evidence="2 8">Belongs to the WD repeat coronin family.</text>
</comment>
<dbReference type="InterPro" id="IPR015505">
    <property type="entry name" value="Coronin"/>
</dbReference>
<accession>A0A1Y2EVM1</accession>
<dbReference type="Pfam" id="PF16300">
    <property type="entry name" value="WD40_4"/>
    <property type="match status" value="2"/>
</dbReference>
<feature type="repeat" description="WD" evidence="7">
    <location>
        <begin position="80"/>
        <end position="114"/>
    </location>
</feature>
<dbReference type="Pfam" id="PF08953">
    <property type="entry name" value="DUF1899"/>
    <property type="match status" value="1"/>
</dbReference>
<keyword evidence="6" id="KW-0009">Actin-binding</keyword>
<dbReference type="GO" id="GO:0003779">
    <property type="term" value="F:actin binding"/>
    <property type="evidence" value="ECO:0007669"/>
    <property type="project" value="UniProtKB-KW"/>
</dbReference>
<evidence type="ECO:0000313" key="12">
    <source>
        <dbReference type="Proteomes" id="UP000193920"/>
    </source>
</evidence>
<dbReference type="PROSITE" id="PS50294">
    <property type="entry name" value="WD_REPEATS_REGION"/>
    <property type="match status" value="1"/>
</dbReference>
<name>A0A1Y2EVM1_9FUNG</name>
<keyword evidence="12" id="KW-1185">Reference proteome</keyword>
<evidence type="ECO:0000259" key="10">
    <source>
        <dbReference type="SMART" id="SM01166"/>
    </source>
</evidence>
<dbReference type="AlphaFoldDB" id="A0A1Y2EVM1"/>
<dbReference type="OrthoDB" id="347435at2759"/>
<evidence type="ECO:0000256" key="4">
    <source>
        <dbReference type="ARBA" id="ARBA00022574"/>
    </source>
</evidence>
<feature type="repeat" description="WD" evidence="7">
    <location>
        <begin position="132"/>
        <end position="173"/>
    </location>
</feature>
<dbReference type="InterPro" id="IPR019775">
    <property type="entry name" value="WD40_repeat_CS"/>
</dbReference>
<evidence type="ECO:0000256" key="8">
    <source>
        <dbReference type="RuleBase" id="RU280818"/>
    </source>
</evidence>
<keyword evidence="5 8" id="KW-0677">Repeat</keyword>
<sequence length="1038" mass="115237">MRRFNTFSKYRNVVAKLDKDKSLSFPGTTLNTDGLDSCNMITASQYFIGFKSNGNNIGVLSLNEYEKINNGVIPMGRPSIQAHSSAVNDFEFSPFAYDLLASVSNDKTLKLWEIPEDGIKENLNNALVTLVHDENTSGVNMVHFHPTVENIISTASLNKVYLWDIENQKIINTFNSENEIQYFSWKEDGSLFVRSLKANSNCLEIIDPRNSNSPTVGAGHPGSKATRALWLGNTNNIITTGFSRTRDREIFLWDTRNMSSSVFSSRMSFSPGILMPFFDSDTNLLYICGKGNNILLKYELKNNNLEDNNQLLVTSNNFTGATLVPKRALDVMKCEVGRILQVTKDTVTPITINVPRTNMRNFIPEIFPDTKGDVSALTTEEWINGVTKEVQKISLDPAKAVAAKAHNKNANPLKTNPVTVSVPAPKPSDGPVMPIQVSIGATARANPLSTKPNPLSSKPNPLSAKPNPLSSKANPINSGSSSNESLNKRSNPLNSSSESLNRRVNPLNSSSSSLNRRANPLNSSSSSLNKRANPLNRSSSSVNSDNNETKTKENDNQPPVTPAANIAMKFGSQASSYRFMSGKVKVQYDNLTGYWDNLTNEIDGIEVNNKFIAIPINGPGGRIAVLKTRESGRIPSTLNCILCGSTMTYYKFNPFNSNMLITGNENGNVQIWQIPDEGLNENLTEPDYSFSLFNGKTTLIEFNPLVENLVLVGGYDVGTGSTILKLLDINIKQEVFSEHEDKLNHPDIILNADWNYDGTKIATLCRDKNLRVIDMIKGEILKEGIASESNKGRVRWLGKSGKILSVGFDKQSNQEIRIFDENDLSKPLTALSIDLSSSLLCVHYDEDTNLIYLYGRGESNIKIYEFLEGQDPCCRLLLKINTESIQQGIAFDHKQYLDVAKVEINRAWVVSKDSIKSISFTVPRTKTEFFQDDLYCPTRDFEHSSMTIDSWKSGQITPLKTINLCPEGMKLLSENTTTRVVKSTAHLIRKVDDKSKGNVKDEFVNQLVARIGDSDSDSDSDNQLEQDNMEGLDDDEWD</sequence>
<evidence type="ECO:0000256" key="2">
    <source>
        <dbReference type="ARBA" id="ARBA00009482"/>
    </source>
</evidence>
<feature type="compositionally biased region" description="Low complexity" evidence="9">
    <location>
        <begin position="446"/>
        <end position="472"/>
    </location>
</feature>
<dbReference type="InterPro" id="IPR036322">
    <property type="entry name" value="WD40_repeat_dom_sf"/>
</dbReference>
<dbReference type="Gene3D" id="2.130.10.10">
    <property type="entry name" value="YVTN repeat-like/Quinoprotein amine dehydrogenase"/>
    <property type="match status" value="2"/>
</dbReference>
<evidence type="ECO:0000256" key="1">
    <source>
        <dbReference type="ARBA" id="ARBA00004496"/>
    </source>
</evidence>
<dbReference type="InterPro" id="IPR001680">
    <property type="entry name" value="WD40_rpt"/>
</dbReference>
<feature type="domain" description="DUF1899" evidence="10">
    <location>
        <begin position="6"/>
        <end position="66"/>
    </location>
</feature>
<dbReference type="EMBL" id="MCOG01000025">
    <property type="protein sequence ID" value="ORY75610.1"/>
    <property type="molecule type" value="Genomic_DNA"/>
</dbReference>
<dbReference type="Proteomes" id="UP000193920">
    <property type="component" value="Unassembled WGS sequence"/>
</dbReference>
<dbReference type="SUPFAM" id="SSF50978">
    <property type="entry name" value="WD40 repeat-like"/>
    <property type="match status" value="2"/>
</dbReference>
<evidence type="ECO:0000256" key="7">
    <source>
        <dbReference type="PROSITE-ProRule" id="PRU00221"/>
    </source>
</evidence>
<evidence type="ECO:0000256" key="5">
    <source>
        <dbReference type="ARBA" id="ARBA00022737"/>
    </source>
</evidence>
<evidence type="ECO:0000256" key="3">
    <source>
        <dbReference type="ARBA" id="ARBA00022490"/>
    </source>
</evidence>
<feature type="region of interest" description="Disordered" evidence="9">
    <location>
        <begin position="406"/>
        <end position="562"/>
    </location>
</feature>
<dbReference type="PANTHER" id="PTHR10856:SF20">
    <property type="entry name" value="CORONIN-7"/>
    <property type="match status" value="1"/>
</dbReference>
<dbReference type="PROSITE" id="PS00678">
    <property type="entry name" value="WD_REPEATS_1"/>
    <property type="match status" value="1"/>
</dbReference>
<dbReference type="GO" id="GO:0005737">
    <property type="term" value="C:cytoplasm"/>
    <property type="evidence" value="ECO:0007669"/>
    <property type="project" value="UniProtKB-SubCell"/>
</dbReference>
<dbReference type="InterPro" id="IPR015943">
    <property type="entry name" value="WD40/YVTN_repeat-like_dom_sf"/>
</dbReference>
<feature type="compositionally biased region" description="Polar residues" evidence="9">
    <location>
        <begin position="473"/>
        <end position="485"/>
    </location>
</feature>
<dbReference type="SMART" id="SM00320">
    <property type="entry name" value="WD40"/>
    <property type="match status" value="6"/>
</dbReference>
<comment type="caution">
    <text evidence="11">The sequence shown here is derived from an EMBL/GenBank/DDBJ whole genome shotgun (WGS) entry which is preliminary data.</text>
</comment>
<feature type="compositionally biased region" description="Acidic residues" evidence="9">
    <location>
        <begin position="1014"/>
        <end position="1038"/>
    </location>
</feature>
<dbReference type="SMART" id="SM01167">
    <property type="entry name" value="DUF1900"/>
    <property type="match status" value="2"/>
</dbReference>
<evidence type="ECO:0000313" key="11">
    <source>
        <dbReference type="EMBL" id="ORY75610.1"/>
    </source>
</evidence>
<dbReference type="SMART" id="SM01166">
    <property type="entry name" value="DUF1899"/>
    <property type="match status" value="2"/>
</dbReference>
<dbReference type="PANTHER" id="PTHR10856">
    <property type="entry name" value="CORONIN"/>
    <property type="match status" value="1"/>
</dbReference>
<evidence type="ECO:0000256" key="6">
    <source>
        <dbReference type="ARBA" id="ARBA00023203"/>
    </source>
</evidence>
<keyword evidence="3" id="KW-0963">Cytoplasm</keyword>
<dbReference type="InterPro" id="IPR015048">
    <property type="entry name" value="DUF1899"/>
</dbReference>
<proteinExistence type="inferred from homology"/>
<reference evidence="11 12" key="1">
    <citation type="submission" date="2016-08" db="EMBL/GenBank/DDBJ databases">
        <title>A Parts List for Fungal Cellulosomes Revealed by Comparative Genomics.</title>
        <authorList>
            <consortium name="DOE Joint Genome Institute"/>
            <person name="Haitjema C.H."/>
            <person name="Gilmore S.P."/>
            <person name="Henske J.K."/>
            <person name="Solomon K.V."/>
            <person name="De Groot R."/>
            <person name="Kuo A."/>
            <person name="Mondo S.J."/>
            <person name="Salamov A.A."/>
            <person name="Labutti K."/>
            <person name="Zhao Z."/>
            <person name="Chiniquy J."/>
            <person name="Barry K."/>
            <person name="Brewer H.M."/>
            <person name="Purvine S.O."/>
            <person name="Wright A.T."/>
            <person name="Boxma B."/>
            <person name="Van Alen T."/>
            <person name="Hackstein J.H."/>
            <person name="Baker S.E."/>
            <person name="Grigoriev I.V."/>
            <person name="O'Malley M.A."/>
        </authorList>
    </citation>
    <scope>NUCLEOTIDE SEQUENCE [LARGE SCALE GENOMIC DNA]</scope>
    <source>
        <strain evidence="11 12">G1</strain>
    </source>
</reference>
<feature type="compositionally biased region" description="Low complexity" evidence="9">
    <location>
        <begin position="489"/>
        <end position="546"/>
    </location>
</feature>
<evidence type="ECO:0000256" key="9">
    <source>
        <dbReference type="SAM" id="MobiDB-lite"/>
    </source>
</evidence>
<gene>
    <name evidence="11" type="ORF">LY90DRAFT_699027</name>
</gene>
<organism evidence="11 12">
    <name type="scientific">Neocallimastix californiae</name>
    <dbReference type="NCBI Taxonomy" id="1754190"/>
    <lineage>
        <taxon>Eukaryota</taxon>
        <taxon>Fungi</taxon>
        <taxon>Fungi incertae sedis</taxon>
        <taxon>Chytridiomycota</taxon>
        <taxon>Chytridiomycota incertae sedis</taxon>
        <taxon>Neocallimastigomycetes</taxon>
        <taxon>Neocallimastigales</taxon>
        <taxon>Neocallimastigaceae</taxon>
        <taxon>Neocallimastix</taxon>
    </lineage>
</organism>
<dbReference type="Pfam" id="PF00400">
    <property type="entry name" value="WD40"/>
    <property type="match status" value="1"/>
</dbReference>
<comment type="subcellular location">
    <subcellularLocation>
        <location evidence="1">Cytoplasm</location>
    </subcellularLocation>
</comment>